<keyword evidence="2" id="KW-0732">Signal</keyword>
<dbReference type="SUPFAM" id="SSF63411">
    <property type="entry name" value="LuxS/MPP-like metallohydrolase"/>
    <property type="match status" value="4"/>
</dbReference>
<name>A0A239GIM8_EKHLU</name>
<gene>
    <name evidence="5" type="ORF">SAMN05421640_0870</name>
</gene>
<evidence type="ECO:0000313" key="5">
    <source>
        <dbReference type="EMBL" id="SNS69136.1"/>
    </source>
</evidence>
<evidence type="ECO:0000256" key="2">
    <source>
        <dbReference type="SAM" id="SignalP"/>
    </source>
</evidence>
<proteinExistence type="inferred from homology"/>
<feature type="domain" description="Peptidase M16 C-terminal" evidence="4">
    <location>
        <begin position="201"/>
        <end position="379"/>
    </location>
</feature>
<dbReference type="Pfam" id="PF05193">
    <property type="entry name" value="Peptidase_M16_C"/>
    <property type="match status" value="2"/>
</dbReference>
<dbReference type="PROSITE" id="PS51257">
    <property type="entry name" value="PROKAR_LIPOPROTEIN"/>
    <property type="match status" value="1"/>
</dbReference>
<feature type="domain" description="Peptidase M16 N-terminal" evidence="3">
    <location>
        <begin position="44"/>
        <end position="168"/>
    </location>
</feature>
<dbReference type="PANTHER" id="PTHR11851:SF49">
    <property type="entry name" value="MITOCHONDRIAL-PROCESSING PEPTIDASE SUBUNIT ALPHA"/>
    <property type="match status" value="1"/>
</dbReference>
<comment type="similarity">
    <text evidence="1">Belongs to the peptidase M16 family.</text>
</comment>
<feature type="domain" description="Peptidase M16 C-terminal" evidence="4">
    <location>
        <begin position="673"/>
        <end position="846"/>
    </location>
</feature>
<keyword evidence="5" id="KW-0645">Protease</keyword>
<keyword evidence="5" id="KW-0378">Hydrolase</keyword>
<dbReference type="Pfam" id="PF00675">
    <property type="entry name" value="Peptidase_M16"/>
    <property type="match status" value="2"/>
</dbReference>
<dbReference type="InterPro" id="IPR007863">
    <property type="entry name" value="Peptidase_M16_C"/>
</dbReference>
<dbReference type="RefSeq" id="WP_089355645.1">
    <property type="nucleotide sequence ID" value="NZ_FZPD01000002.1"/>
</dbReference>
<organism evidence="5 6">
    <name type="scientific">Ekhidna lutea</name>
    <dbReference type="NCBI Taxonomy" id="447679"/>
    <lineage>
        <taxon>Bacteria</taxon>
        <taxon>Pseudomonadati</taxon>
        <taxon>Bacteroidota</taxon>
        <taxon>Cytophagia</taxon>
        <taxon>Cytophagales</taxon>
        <taxon>Reichenbachiellaceae</taxon>
        <taxon>Ekhidna</taxon>
    </lineage>
</organism>
<evidence type="ECO:0000256" key="1">
    <source>
        <dbReference type="ARBA" id="ARBA00007261"/>
    </source>
</evidence>
<evidence type="ECO:0000313" key="6">
    <source>
        <dbReference type="Proteomes" id="UP000198393"/>
    </source>
</evidence>
<feature type="chain" id="PRO_5012308717" evidence="2">
    <location>
        <begin position="21"/>
        <end position="941"/>
    </location>
</feature>
<evidence type="ECO:0000259" key="3">
    <source>
        <dbReference type="Pfam" id="PF00675"/>
    </source>
</evidence>
<dbReference type="GO" id="GO:0006508">
    <property type="term" value="P:proteolysis"/>
    <property type="evidence" value="ECO:0007669"/>
    <property type="project" value="UniProtKB-KW"/>
</dbReference>
<evidence type="ECO:0000259" key="4">
    <source>
        <dbReference type="Pfam" id="PF05193"/>
    </source>
</evidence>
<dbReference type="Proteomes" id="UP000198393">
    <property type="component" value="Unassembled WGS sequence"/>
</dbReference>
<dbReference type="PANTHER" id="PTHR11851">
    <property type="entry name" value="METALLOPROTEASE"/>
    <property type="match status" value="1"/>
</dbReference>
<dbReference type="OrthoDB" id="9811314at2"/>
<protein>
    <submittedName>
        <fullName evidence="5">Zinc protease</fullName>
    </submittedName>
</protein>
<keyword evidence="6" id="KW-1185">Reference proteome</keyword>
<accession>A0A239GIM8</accession>
<dbReference type="AlphaFoldDB" id="A0A239GIM8"/>
<sequence>MKLTHILSLFIAAAVFSCSAPGSMEKKEFKIEYEKFTLDNGLEVVLHEDHSDPIVAVATLMHVGSNREKPGRTGFAHFFEHMSFNDSENVPRGANRKLIPEWGGSRNGGTWSDGTIYYEVVPKDAFDKILWIDSDRFGYMINTVTDDALEAEKQVVKNEKRQRVDNAPYGYTDEVIRKNLYPEGHPYSWTVIGSLPDLQAATLDDVKEFYEQYYGAGNATLVIAGDIDPVETKEKVKQWFGEIRKGPEVEKPQPMPVTLESTKSLYFEDEFAKLPELRMVYPTVEDYNEDMYALNVLGQLLSGSKKAPLYQIIVEESKLAPNVSTYQFSNEMAGEFIFRVRANAGVDLDSVKLAIEQGLDRFENNGIDENDLKRIKAELETNLYQGVSTVLNKAFQLVTDNEFGGDPSYITQTALKTQAVTSDDVMRVYNKYIKGQNFVMTSFVPAGQSELMVDGAKEAEVYIEEIVANVESENVTRGEVAEYEKTATEFDRSEPEFGELPLLKSPEVWSSYLDNGMQVFGIENNELPLVYFDITLKGGHYHDSIDKSGVAFLLSDLLTEGTQTKTPAELEEAIGLLGASINVNAGREEITISASCLARNFEETFELVKEIILEPRWDEKEYDRLKQSLITRLKGREASPTAIASTVFDKLMYGEDHILGYSTLGTLESVENISMSDLKSYYAANFSPSVASFHVAGNVSQDEVMDQLDDFNWASTDVQIASYEAPEIANAGNIYFIDFPGAKQSVIYIGQLAISGVNSEYNEMTYANEKLGGGSSGELFQTLRIEKGYTYGAYSFVRQTTEKSPFVATSSVRANATLPSLEIMKSMIANYADNFTEEDVEVTKNKVLKANTRAFESLGSKLNMLHEITKFGKSPKYMEKEQEELTSMKLEDYKKMINKYMDESQMIYLIVGDGATQLEEVKKLGMGDPILLDINGDPLTQ</sequence>
<reference evidence="5 6" key="1">
    <citation type="submission" date="2017-06" db="EMBL/GenBank/DDBJ databases">
        <authorList>
            <person name="Kim H.J."/>
            <person name="Triplett B.A."/>
        </authorList>
    </citation>
    <scope>NUCLEOTIDE SEQUENCE [LARGE SCALE GENOMIC DNA]</scope>
    <source>
        <strain evidence="5 6">DSM 19307</strain>
    </source>
</reference>
<dbReference type="EMBL" id="FZPD01000002">
    <property type="protein sequence ID" value="SNS69136.1"/>
    <property type="molecule type" value="Genomic_DNA"/>
</dbReference>
<feature type="signal peptide" evidence="2">
    <location>
        <begin position="1"/>
        <end position="20"/>
    </location>
</feature>
<feature type="domain" description="Peptidase M16 N-terminal" evidence="3">
    <location>
        <begin position="529"/>
        <end position="640"/>
    </location>
</feature>
<dbReference type="GO" id="GO:0008233">
    <property type="term" value="F:peptidase activity"/>
    <property type="evidence" value="ECO:0007669"/>
    <property type="project" value="UniProtKB-KW"/>
</dbReference>
<dbReference type="InterPro" id="IPR011249">
    <property type="entry name" value="Metalloenz_LuxS/M16"/>
</dbReference>
<dbReference type="GO" id="GO:0046872">
    <property type="term" value="F:metal ion binding"/>
    <property type="evidence" value="ECO:0007669"/>
    <property type="project" value="InterPro"/>
</dbReference>
<dbReference type="InterPro" id="IPR050361">
    <property type="entry name" value="MPP/UQCRC_Complex"/>
</dbReference>
<dbReference type="Gene3D" id="3.30.830.10">
    <property type="entry name" value="Metalloenzyme, LuxS/M16 peptidase-like"/>
    <property type="match status" value="4"/>
</dbReference>
<dbReference type="InterPro" id="IPR011765">
    <property type="entry name" value="Pept_M16_N"/>
</dbReference>